<feature type="signal peptide" evidence="1">
    <location>
        <begin position="1"/>
        <end position="27"/>
    </location>
</feature>
<name>A0A272EMI4_9RHOO</name>
<evidence type="ECO:0008006" key="6">
    <source>
        <dbReference type="Google" id="ProtNLM"/>
    </source>
</evidence>
<reference evidence="3 4" key="2">
    <citation type="submission" date="2017-07" db="EMBL/GenBank/DDBJ databases">
        <title>Candidatus Dactylopiibacterium carminicum, a nitrogen-fixing symbiont of the cochineal insect Dactylopius coccus and Dactylopius opuntiae (Hemiptera: Coccoidea: Dactylopiidae).</title>
        <authorList>
            <person name="Vera A."/>
        </authorList>
    </citation>
    <scope>NUCLEOTIDE SEQUENCE [LARGE SCALE GENOMIC DNA]</scope>
    <source>
        <strain evidence="3 4">NFDCM</strain>
    </source>
</reference>
<evidence type="ECO:0000256" key="1">
    <source>
        <dbReference type="SAM" id="SignalP"/>
    </source>
</evidence>
<comment type="caution">
    <text evidence="3">The sequence shown here is derived from an EMBL/GenBank/DDBJ whole genome shotgun (WGS) entry which is preliminary data.</text>
</comment>
<protein>
    <recommendedName>
        <fullName evidence="6">Solute-binding protein family 3/N-terminal domain-containing protein</fullName>
    </recommendedName>
</protein>
<keyword evidence="5" id="KW-1185">Reference proteome</keyword>
<dbReference type="Proteomes" id="UP000623509">
    <property type="component" value="Unassembled WGS sequence"/>
</dbReference>
<proteinExistence type="predicted"/>
<feature type="chain" id="PRO_5012718506" description="Solute-binding protein family 3/N-terminal domain-containing protein" evidence="1">
    <location>
        <begin position="28"/>
        <end position="311"/>
    </location>
</feature>
<gene>
    <name evidence="2" type="ORF">BGI27_17255</name>
    <name evidence="3" type="ORF">CGU29_17045</name>
</gene>
<organism evidence="3 4">
    <name type="scientific">Candidatus Dactylopiibacterium carminicum</name>
    <dbReference type="NCBI Taxonomy" id="857335"/>
    <lineage>
        <taxon>Bacteria</taxon>
        <taxon>Pseudomonadati</taxon>
        <taxon>Pseudomonadota</taxon>
        <taxon>Betaproteobacteria</taxon>
        <taxon>Rhodocyclales</taxon>
        <taxon>Rhodocyclaceae</taxon>
        <taxon>Candidatus Dactylopiibacterium</taxon>
    </lineage>
</organism>
<dbReference type="SUPFAM" id="SSF53850">
    <property type="entry name" value="Periplasmic binding protein-like II"/>
    <property type="match status" value="1"/>
</dbReference>
<accession>A0A272EMI4</accession>
<evidence type="ECO:0000313" key="4">
    <source>
        <dbReference type="Proteomes" id="UP000216107"/>
    </source>
</evidence>
<evidence type="ECO:0000313" key="3">
    <source>
        <dbReference type="EMBL" id="PAS91328.1"/>
    </source>
</evidence>
<dbReference type="Proteomes" id="UP000216107">
    <property type="component" value="Unassembled WGS sequence"/>
</dbReference>
<sequence length="311" mass="35020">MRLTFPPLLLRAAGLLLLCWLSGSVHAQDLLRIAYRESSTEAAMPFSETVLREALRRTEKSHGPWRIEYVRHSMARARMLEAMQDGHSINLAIVATQPDWESKLLVVRIPVDMGLSGLRIGLIRQQDQPLMARILGLEDLRRLRLGVGMGWSSKLILEANEMRLEMALNQDALARMLHAGRLDYFPRSISEAFTEHARLAAVLPDLAIDRELLLDMPLPTYVFVSPKAPRLAERISAGMETMVRDGSLLRMVIKAHGEQLARAGLCSRRLIRMPNPLLDERHGLTQRALWFDPRDPRTGLCTTASGTPATR</sequence>
<dbReference type="AlphaFoldDB" id="A0A272EMI4"/>
<dbReference type="EMBL" id="NMRN01000101">
    <property type="protein sequence ID" value="PAS91328.1"/>
    <property type="molecule type" value="Genomic_DNA"/>
</dbReference>
<reference evidence="2 5" key="1">
    <citation type="submission" date="2016-08" db="EMBL/GenBank/DDBJ databases">
        <title>Candidatus Dactylopiibacterium carminicum genome sequence.</title>
        <authorList>
            <person name="Ramirez-Puebla S.T."/>
            <person name="Ormeno-Orrillo E."/>
            <person name="Vera-Ponce De Leon A."/>
            <person name="Luis L."/>
            <person name="Sanchez-Flores A."/>
            <person name="Monica R."/>
            <person name="Martinez-Romero E."/>
        </authorList>
    </citation>
    <scope>NUCLEOTIDE SEQUENCE [LARGE SCALE GENOMIC DNA]</scope>
    <source>
        <strain evidence="2">END1</strain>
    </source>
</reference>
<dbReference type="EMBL" id="MDUX01000102">
    <property type="protein sequence ID" value="KAF7597725.1"/>
    <property type="molecule type" value="Genomic_DNA"/>
</dbReference>
<evidence type="ECO:0000313" key="5">
    <source>
        <dbReference type="Proteomes" id="UP000623509"/>
    </source>
</evidence>
<keyword evidence="1" id="KW-0732">Signal</keyword>
<evidence type="ECO:0000313" key="2">
    <source>
        <dbReference type="EMBL" id="KAF7597725.1"/>
    </source>
</evidence>